<dbReference type="RefSeq" id="WP_188039353.1">
    <property type="nucleotide sequence ID" value="NZ_JACVHF010000004.1"/>
</dbReference>
<organism evidence="3 4">
    <name type="scientific">Heliobacterium chlorum</name>
    <dbReference type="NCBI Taxonomy" id="2698"/>
    <lineage>
        <taxon>Bacteria</taxon>
        <taxon>Bacillati</taxon>
        <taxon>Bacillota</taxon>
        <taxon>Clostridia</taxon>
        <taxon>Eubacteriales</taxon>
        <taxon>Heliobacteriaceae</taxon>
        <taxon>Heliobacterium</taxon>
    </lineage>
</organism>
<name>A0ABR7T1P0_HELCL</name>
<evidence type="ECO:0000256" key="1">
    <source>
        <dbReference type="ARBA" id="ARBA00022801"/>
    </source>
</evidence>
<dbReference type="PANTHER" id="PTHR48081">
    <property type="entry name" value="AB HYDROLASE SUPERFAMILY PROTEIN C4A8.06C"/>
    <property type="match status" value="1"/>
</dbReference>
<dbReference type="SUPFAM" id="SSF53474">
    <property type="entry name" value="alpha/beta-Hydrolases"/>
    <property type="match status" value="1"/>
</dbReference>
<accession>A0ABR7T1P0</accession>
<sequence length="310" mass="34359">MPSIQARLFRFVLEHRHLLRFQRKRRTHFDFTTSIAEFREDCEKGARLFGKLPEGIDVTPLQINNITAEWIQPSEQPKDKLIVYVHGGGYVSGSCSDHRAIVARIVKSTGITALLFEYRLAPEHPYPAAIDDAVDVYRWLLGQGFSPSNMLIAGESAGGGLALALLLALRDLQIALPAAAVAISPWTDLKCTGDSYRSKNEVSLAPLNSWTVFSKYYAGDKDPTLPWISPLYGELHGLPPLLLNAGEDDELFDDSIAFAKNAKAAGVDVTLRVGERMVHCYPFLPAFIPEARQAMNEIVEFIQGHLAVKK</sequence>
<dbReference type="Pfam" id="PF07859">
    <property type="entry name" value="Abhydrolase_3"/>
    <property type="match status" value="1"/>
</dbReference>
<dbReference type="Gene3D" id="3.40.50.1820">
    <property type="entry name" value="alpha/beta hydrolase"/>
    <property type="match status" value="1"/>
</dbReference>
<keyword evidence="4" id="KW-1185">Reference proteome</keyword>
<dbReference type="InterPro" id="IPR050300">
    <property type="entry name" value="GDXG_lipolytic_enzyme"/>
</dbReference>
<dbReference type="GO" id="GO:0016787">
    <property type="term" value="F:hydrolase activity"/>
    <property type="evidence" value="ECO:0007669"/>
    <property type="project" value="UniProtKB-KW"/>
</dbReference>
<proteinExistence type="predicted"/>
<protein>
    <submittedName>
        <fullName evidence="3">Alpha/beta hydrolase</fullName>
    </submittedName>
</protein>
<dbReference type="InterPro" id="IPR013094">
    <property type="entry name" value="AB_hydrolase_3"/>
</dbReference>
<evidence type="ECO:0000313" key="3">
    <source>
        <dbReference type="EMBL" id="MBC9784245.1"/>
    </source>
</evidence>
<comment type="caution">
    <text evidence="3">The sequence shown here is derived from an EMBL/GenBank/DDBJ whole genome shotgun (WGS) entry which is preliminary data.</text>
</comment>
<evidence type="ECO:0000259" key="2">
    <source>
        <dbReference type="Pfam" id="PF07859"/>
    </source>
</evidence>
<dbReference type="EMBL" id="JACVHF010000004">
    <property type="protein sequence ID" value="MBC9784245.1"/>
    <property type="molecule type" value="Genomic_DNA"/>
</dbReference>
<reference evidence="3 4" key="1">
    <citation type="submission" date="2020-07" db="EMBL/GenBank/DDBJ databases">
        <title>Draft whole-genome sequence of Heliobacterium chlorum DSM 3682, type strain.</title>
        <authorList>
            <person name="Kyndt J.A."/>
            <person name="Meyer T.E."/>
            <person name="Imhoff J.F."/>
        </authorList>
    </citation>
    <scope>NUCLEOTIDE SEQUENCE [LARGE SCALE GENOMIC DNA]</scope>
    <source>
        <strain evidence="3 4">DSM 3682</strain>
    </source>
</reference>
<dbReference type="InterPro" id="IPR029058">
    <property type="entry name" value="AB_hydrolase_fold"/>
</dbReference>
<evidence type="ECO:0000313" key="4">
    <source>
        <dbReference type="Proteomes" id="UP000617402"/>
    </source>
</evidence>
<feature type="domain" description="Alpha/beta hydrolase fold-3" evidence="2">
    <location>
        <begin position="82"/>
        <end position="281"/>
    </location>
</feature>
<keyword evidence="1 3" id="KW-0378">Hydrolase</keyword>
<dbReference type="PANTHER" id="PTHR48081:SF8">
    <property type="entry name" value="ALPHA_BETA HYDROLASE FOLD-3 DOMAIN-CONTAINING PROTEIN-RELATED"/>
    <property type="match status" value="1"/>
</dbReference>
<gene>
    <name evidence="3" type="ORF">H1S01_06940</name>
</gene>
<dbReference type="Proteomes" id="UP000617402">
    <property type="component" value="Unassembled WGS sequence"/>
</dbReference>